<name>A0AAN5AFP9_BIFAD</name>
<evidence type="ECO:0000313" key="2">
    <source>
        <dbReference type="EMBL" id="GJD14998.1"/>
    </source>
</evidence>
<keyword evidence="4" id="KW-1185">Reference proteome</keyword>
<organism evidence="2 3">
    <name type="scientific">Bifidobacterium adolescentis</name>
    <dbReference type="NCBI Taxonomy" id="1680"/>
    <lineage>
        <taxon>Bacteria</taxon>
        <taxon>Bacillati</taxon>
        <taxon>Actinomycetota</taxon>
        <taxon>Actinomycetes</taxon>
        <taxon>Bifidobacteriales</taxon>
        <taxon>Bifidobacteriaceae</taxon>
        <taxon>Bifidobacterium</taxon>
    </lineage>
</organism>
<proteinExistence type="predicted"/>
<reference evidence="2" key="1">
    <citation type="submission" date="2021-08" db="EMBL/GenBank/DDBJ databases">
        <title>Draft genome sequence of the GABA producer Bifidobacterium adolescentis 4-2, isolated from healthy human feces.</title>
        <authorList>
            <person name="Altaib H."/>
            <person name="Niwa R."/>
            <person name="Abe M."/>
            <person name="Suzuki T."/>
        </authorList>
    </citation>
    <scope>NUCLEOTIDE SEQUENCE</scope>
    <source>
        <strain evidence="2">4-2</strain>
    </source>
</reference>
<dbReference type="RefSeq" id="WP_223896060.1">
    <property type="nucleotide sequence ID" value="NZ_AP028457.1"/>
</dbReference>
<protein>
    <submittedName>
        <fullName evidence="2">Uncharacterized protein</fullName>
    </submittedName>
</protein>
<dbReference type="Proteomes" id="UP000886943">
    <property type="component" value="Unassembled WGS sequence"/>
</dbReference>
<evidence type="ECO:0000313" key="1">
    <source>
        <dbReference type="EMBL" id="BEK83066.1"/>
    </source>
</evidence>
<dbReference type="Proteomes" id="UP001357973">
    <property type="component" value="Chromosome"/>
</dbReference>
<sequence length="88" mass="10679">MNNQYAVSIRHIYTMPDETFNGYELVLWHWDVIENTWLFRATRDYPISKRVSRGYALWKVLRDAQKLARIFQCKNYATNEEGMWDNND</sequence>
<reference evidence="1 4" key="2">
    <citation type="submission" date="2023-06" db="EMBL/GenBank/DDBJ databases">
        <title>Complete Genome Sequences of Bifidobacterium faecale strain JCM19861T was isolated from human faeces by Jung-Hye Choi et al. (2014).</title>
        <authorList>
            <person name="Okuhama S."/>
            <person name="Takahashi H."/>
            <person name="Imaizumi K."/>
            <person name="Nakayama S."/>
            <person name="Ogata Y."/>
            <person name="Suda W."/>
        </authorList>
    </citation>
    <scope>NUCLEOTIDE SEQUENCE [LARGE SCALE GENOMIC DNA]</scope>
    <source>
        <strain evidence="1 4">JCM 19861</strain>
    </source>
</reference>
<evidence type="ECO:0000313" key="4">
    <source>
        <dbReference type="Proteomes" id="UP001357973"/>
    </source>
</evidence>
<dbReference type="EMBL" id="BPPZ01000017">
    <property type="protein sequence ID" value="GJD14998.1"/>
    <property type="molecule type" value="Genomic_DNA"/>
</dbReference>
<accession>A0AAN5AFP9</accession>
<evidence type="ECO:0000313" key="3">
    <source>
        <dbReference type="Proteomes" id="UP000886943"/>
    </source>
</evidence>
<dbReference type="EMBL" id="AP028457">
    <property type="protein sequence ID" value="BEK83066.1"/>
    <property type="molecule type" value="Genomic_DNA"/>
</dbReference>
<gene>
    <name evidence="1" type="ORF">B19861_10080</name>
    <name evidence="2" type="ORF">BIFAD42_19820</name>
</gene>
<dbReference type="AlphaFoldDB" id="A0AAN5AFP9"/>